<dbReference type="GO" id="GO:0005507">
    <property type="term" value="F:copper ion binding"/>
    <property type="evidence" value="ECO:0007669"/>
    <property type="project" value="InterPro"/>
</dbReference>
<reference evidence="1" key="1">
    <citation type="submission" date="2018-06" db="EMBL/GenBank/DDBJ databases">
        <authorList>
            <person name="Zhirakovskaya E."/>
        </authorList>
    </citation>
    <scope>NUCLEOTIDE SEQUENCE</scope>
</reference>
<feature type="non-terminal residue" evidence="1">
    <location>
        <position position="231"/>
    </location>
</feature>
<dbReference type="SUPFAM" id="SSF49998">
    <property type="entry name" value="Amine oxidase catalytic domain"/>
    <property type="match status" value="1"/>
</dbReference>
<dbReference type="GO" id="GO:0009308">
    <property type="term" value="P:amine metabolic process"/>
    <property type="evidence" value="ECO:0007669"/>
    <property type="project" value="InterPro"/>
</dbReference>
<dbReference type="InterPro" id="IPR036460">
    <property type="entry name" value="Cu_amine_oxidase_C_sf"/>
</dbReference>
<dbReference type="GO" id="GO:0048038">
    <property type="term" value="F:quinone binding"/>
    <property type="evidence" value="ECO:0007669"/>
    <property type="project" value="InterPro"/>
</dbReference>
<dbReference type="GO" id="GO:0008131">
    <property type="term" value="F:primary methylamine oxidase activity"/>
    <property type="evidence" value="ECO:0007669"/>
    <property type="project" value="InterPro"/>
</dbReference>
<gene>
    <name evidence="1" type="ORF">MNBD_GAMMA02-1209</name>
</gene>
<accession>A0A3B0VVX8</accession>
<dbReference type="EMBL" id="UOFA01000107">
    <property type="protein sequence ID" value="VAW44313.1"/>
    <property type="molecule type" value="Genomic_DNA"/>
</dbReference>
<protein>
    <submittedName>
        <fullName evidence="1">Uncharacterized protein</fullName>
    </submittedName>
</protein>
<organism evidence="1">
    <name type="scientific">hydrothermal vent metagenome</name>
    <dbReference type="NCBI Taxonomy" id="652676"/>
    <lineage>
        <taxon>unclassified sequences</taxon>
        <taxon>metagenomes</taxon>
        <taxon>ecological metagenomes</taxon>
    </lineage>
</organism>
<evidence type="ECO:0000313" key="1">
    <source>
        <dbReference type="EMBL" id="VAW44313.1"/>
    </source>
</evidence>
<proteinExistence type="predicted"/>
<sequence length="231" mass="25424">MSKFKFSAITILLLCSLHAAAGQLVTCNNPGENYVGWPTVDPIWEMCYLAPADSSAQDGSSLEIRQVHLNGFLVLERSHVPLLFANYDGSTCYRDWKNTNSAFISANQVENPTDPAITTCDASTSTTVPVGSCPFGLGGSCITGVQVEKYDDRLVLTTNHSAAWYKYASRYVFYADGRFQPRFGFGNSDGTNFGTNHYHIGYWRMNFDIDGASDDEVFIVDDQGQSAQSTE</sequence>
<dbReference type="AlphaFoldDB" id="A0A3B0VVX8"/>
<name>A0A3B0VVX8_9ZZZZ</name>